<dbReference type="CDD" id="cd00156">
    <property type="entry name" value="REC"/>
    <property type="match status" value="1"/>
</dbReference>
<evidence type="ECO:0000313" key="10">
    <source>
        <dbReference type="Proteomes" id="UP000186165"/>
    </source>
</evidence>
<evidence type="ECO:0000256" key="1">
    <source>
        <dbReference type="ARBA" id="ARBA00022679"/>
    </source>
</evidence>
<proteinExistence type="predicted"/>
<dbReference type="GO" id="GO:0000160">
    <property type="term" value="P:phosphorelay signal transduction system"/>
    <property type="evidence" value="ECO:0007669"/>
    <property type="project" value="InterPro"/>
</dbReference>
<name>A0A1D8S2U0_9EURY</name>
<dbReference type="Gene3D" id="3.30.450.20">
    <property type="entry name" value="PAS domain"/>
    <property type="match status" value="1"/>
</dbReference>
<keyword evidence="10" id="KW-1185">Reference proteome</keyword>
<dbReference type="Pfam" id="PF00072">
    <property type="entry name" value="Response_reg"/>
    <property type="match status" value="1"/>
</dbReference>
<feature type="domain" description="Response regulatory" evidence="6">
    <location>
        <begin position="1"/>
        <end position="114"/>
    </location>
</feature>
<evidence type="ECO:0000256" key="3">
    <source>
        <dbReference type="ARBA" id="ARBA00023015"/>
    </source>
</evidence>
<dbReference type="PROSITE" id="PS50110">
    <property type="entry name" value="RESPONSE_REGULATORY"/>
    <property type="match status" value="1"/>
</dbReference>
<evidence type="ECO:0000256" key="2">
    <source>
        <dbReference type="ARBA" id="ARBA00022777"/>
    </source>
</evidence>
<dbReference type="AlphaFoldDB" id="A0A1D8S2U0"/>
<reference evidence="10" key="2">
    <citation type="submission" date="2016-08" db="EMBL/GenBank/DDBJ databases">
        <title>Discovery of first anaerobic lithoheterotrophic haloarchae widely represented in hypersaline habitats.</title>
        <authorList>
            <person name="Sorokin D.Y."/>
            <person name="Kublanov I.V."/>
            <person name="Roman P."/>
            <person name="Sinninghe Damste J.S."/>
            <person name="Golyshin P.N."/>
            <person name="Rojo D."/>
            <person name="Ciordia S."/>
            <person name="Mena Md.C."/>
            <person name="Ferrer M."/>
            <person name="Smedile F."/>
            <person name="Messina E."/>
            <person name="La Cono V."/>
            <person name="Yakimov M.M."/>
        </authorList>
    </citation>
    <scope>NUCLEOTIDE SEQUENCE [LARGE SCALE GENOMIC DNA]</scope>
    <source>
        <strain evidence="10">HSR6</strain>
    </source>
</reference>
<evidence type="ECO:0000313" key="7">
    <source>
        <dbReference type="EMBL" id="AOW79669.1"/>
    </source>
</evidence>
<gene>
    <name evidence="8" type="ORF">HSR6_0454</name>
    <name evidence="7" type="ORF">HTSR_0470</name>
</gene>
<dbReference type="STRING" id="1873524.HSR6_0454"/>
<keyword evidence="3" id="KW-0805">Transcription regulation</keyword>
<accession>A0A1D8S2U0</accession>
<dbReference type="KEGG" id="halh:HTSR_0470"/>
<evidence type="ECO:0000313" key="9">
    <source>
        <dbReference type="Proteomes" id="UP000185608"/>
    </source>
</evidence>
<dbReference type="InterPro" id="IPR011006">
    <property type="entry name" value="CheY-like_superfamily"/>
</dbReference>
<dbReference type="Pfam" id="PF15915">
    <property type="entry name" value="BAT"/>
    <property type="match status" value="1"/>
</dbReference>
<dbReference type="Gene3D" id="3.30.450.40">
    <property type="match status" value="1"/>
</dbReference>
<dbReference type="PANTHER" id="PTHR34236:SF1">
    <property type="entry name" value="DIMETHYL SULFOXIDE REDUCTASE TRANSCRIPTIONAL ACTIVATOR"/>
    <property type="match status" value="1"/>
</dbReference>
<reference evidence="8" key="3">
    <citation type="journal article" date="2017" name="ISME J.">
        <title>Discovery of anaerobic lithoheterotrophic haloarchaea, ubiquitous in hypersaline habitats.</title>
        <authorList>
            <person name="Sorokin D.Y."/>
            <person name="Messina E."/>
            <person name="Smedile F."/>
            <person name="Roman P."/>
            <person name="Damste J.S.S."/>
            <person name="Ciordia S."/>
            <person name="Mena M.C."/>
            <person name="Ferrer M."/>
            <person name="Golyshin P.N."/>
            <person name="Kublanov I.V."/>
            <person name="Samarov N.I."/>
            <person name="Toshchakov S.V."/>
            <person name="La Cono V."/>
            <person name="Yakimov M.M."/>
        </authorList>
    </citation>
    <scope>NUCLEOTIDE SEQUENCE</scope>
    <source>
        <strain evidence="8">HSR6</strain>
    </source>
</reference>
<keyword evidence="1" id="KW-0808">Transferase</keyword>
<evidence type="ECO:0000313" key="8">
    <source>
        <dbReference type="EMBL" id="APE94919.1"/>
    </source>
</evidence>
<evidence type="ECO:0000256" key="4">
    <source>
        <dbReference type="ARBA" id="ARBA00023163"/>
    </source>
</evidence>
<dbReference type="InterPro" id="IPR003018">
    <property type="entry name" value="GAF"/>
</dbReference>
<dbReference type="InterPro" id="IPR007050">
    <property type="entry name" value="HTH_bacterioopsin"/>
</dbReference>
<dbReference type="Proteomes" id="UP000186165">
    <property type="component" value="Chromosome"/>
</dbReference>
<evidence type="ECO:0000256" key="5">
    <source>
        <dbReference type="PROSITE-ProRule" id="PRU00169"/>
    </source>
</evidence>
<keyword evidence="2 7" id="KW-0418">Kinase</keyword>
<dbReference type="Pfam" id="PF04967">
    <property type="entry name" value="HTH_10"/>
    <property type="match status" value="1"/>
</dbReference>
<dbReference type="Gene3D" id="3.40.50.2300">
    <property type="match status" value="1"/>
</dbReference>
<dbReference type="Pfam" id="PF13185">
    <property type="entry name" value="GAF_2"/>
    <property type="match status" value="1"/>
</dbReference>
<keyword evidence="4" id="KW-0804">Transcription</keyword>
<dbReference type="SMART" id="SM00448">
    <property type="entry name" value="REC"/>
    <property type="match status" value="1"/>
</dbReference>
<comment type="caution">
    <text evidence="5">Lacks conserved residue(s) required for the propagation of feature annotation.</text>
</comment>
<protein>
    <submittedName>
        <fullName evidence="7">PAS sensor histidine kinase</fullName>
    </submittedName>
</protein>
<evidence type="ECO:0000259" key="6">
    <source>
        <dbReference type="PROSITE" id="PS50110"/>
    </source>
</evidence>
<dbReference type="PANTHER" id="PTHR34236">
    <property type="entry name" value="DIMETHYL SULFOXIDE REDUCTASE TRANSCRIPTIONAL ACTIVATOR"/>
    <property type="match status" value="1"/>
</dbReference>
<dbReference type="SUPFAM" id="SSF55785">
    <property type="entry name" value="PYP-like sensor domain (PAS domain)"/>
    <property type="match status" value="1"/>
</dbReference>
<dbReference type="EMBL" id="CP016070">
    <property type="protein sequence ID" value="AOW79669.1"/>
    <property type="molecule type" value="Genomic_DNA"/>
</dbReference>
<organism evidence="7 9">
    <name type="scientific">Halodesulfurarchaeum formicicum</name>
    <dbReference type="NCBI Taxonomy" id="1873524"/>
    <lineage>
        <taxon>Archaea</taxon>
        <taxon>Methanobacteriati</taxon>
        <taxon>Methanobacteriota</taxon>
        <taxon>Stenosarchaea group</taxon>
        <taxon>Halobacteria</taxon>
        <taxon>Halobacteriales</taxon>
        <taxon>Halobacteriaceae</taxon>
        <taxon>Halodesulfurarchaeum</taxon>
    </lineage>
</organism>
<dbReference type="GO" id="GO:0016301">
    <property type="term" value="F:kinase activity"/>
    <property type="evidence" value="ECO:0007669"/>
    <property type="project" value="UniProtKB-KW"/>
</dbReference>
<dbReference type="InterPro" id="IPR029016">
    <property type="entry name" value="GAF-like_dom_sf"/>
</dbReference>
<sequence>MVDGETEFVTTVAAGLTDEAAAVEVTTATGAQAALSVLEANRIDAVVSGDRMPETEPLEFFRQVEAEQPGLPFIIFTDRDDEQVASEALSAGVTDYLYKTGPQPIARLATRLQNAVARIRAERDLEVARRDNRERFERSPVGRWIEDFSAVRRAVEQLQAEGVEDIEAYLESHPEKTAALARSVEVVSVNEAVLEMYGAESVTDFKQGLGEIFGPESMAPFREVVGAIAAGERSFRTEKTDRRLDGEPVSIILHWSVTSGDDAYERVRVSTIDISARESRERRLKKRERLFRDLYRSSQRCLSANSETEVFDHVAKSTLASLSLLEVSIFAFDAVSGRLEATASAGRVAGQRRPVSPGEGPIWEIFRTGETRHLEWAETDETKAVGVPIGDFGVLLARSTTLEPVDIEMIELCVSTADAVLTRIQREGERDALAEDLNGQQTHVEKVRGLLDATQSILQDVPESTRGDMEDRVVSELVTTDTVDFAWIGRPVRTDGELDPTAWAGMGAGYLDAIDPTDGTDPSPAQLAGRRRSQTVIDRIPEQVGSGTWAKEALSLGYGSVLAEPLLSDEVLYGVLTVYATEPDGFGSDCRELISDVGSLLTTVYAIQNARSSDVGTRGVELEFSIGDSTDPVTAVAARTGVMLQFDTVLETTNTGARILVTVDSGHEGLPEEALEVTAITDAAWFGGPAHEQLVLEIEGPMLATGVRKHGGRLVSAITEPDRSVIVVSLSGDRPARPLIEWLQQTYPDIELLARRETDVTHDPAGHHLENILTDRQLEILTAAYYGGYFASPRTITGQELGESFDISDSAVHKHIRSSLRTLLEQLLVSASDN</sequence>
<accession>A0A1J1AB06</accession>
<dbReference type="EMBL" id="CP016804">
    <property type="protein sequence ID" value="APE94919.1"/>
    <property type="molecule type" value="Genomic_DNA"/>
</dbReference>
<dbReference type="InterPro" id="IPR035965">
    <property type="entry name" value="PAS-like_dom_sf"/>
</dbReference>
<dbReference type="InterPro" id="IPR001789">
    <property type="entry name" value="Sig_transdc_resp-reg_receiver"/>
</dbReference>
<dbReference type="SUPFAM" id="SSF52172">
    <property type="entry name" value="CheY-like"/>
    <property type="match status" value="1"/>
</dbReference>
<dbReference type="InterPro" id="IPR031803">
    <property type="entry name" value="BAT_GAF/HTH-assoc"/>
</dbReference>
<dbReference type="Proteomes" id="UP000185608">
    <property type="component" value="Chromosome"/>
</dbReference>
<reference evidence="7 9" key="1">
    <citation type="submission" date="2016-06" db="EMBL/GenBank/DDBJ databases">
        <title>Discovery of anaerobic lithoheterotrophic haloarchaeon capable of sulfur respiration by hydrogen and formate.</title>
        <authorList>
            <person name="Sorokin D.Y."/>
            <person name="Kublanov I.V."/>
            <person name="Roman P."/>
            <person name="Sinninghe Damste J.S."/>
            <person name="Golyshin P.N."/>
            <person name="Rojo D."/>
            <person name="Ciordia S."/>
            <person name="Mena Md.C."/>
            <person name="Ferrer M."/>
            <person name="Smedile F."/>
            <person name="Messina E."/>
            <person name="La Cono V."/>
            <person name="Yakimov M.M."/>
        </authorList>
    </citation>
    <scope>NUCLEOTIDE SEQUENCE [LARGE SCALE GENOMIC DNA]</scope>
    <source>
        <strain evidence="7 9">HTSR1</strain>
    </source>
</reference>
<dbReference type="KEGG" id="hhsr:HSR6_0454"/>
<dbReference type="SUPFAM" id="SSF55781">
    <property type="entry name" value="GAF domain-like"/>
    <property type="match status" value="2"/>
</dbReference>